<dbReference type="PANTHER" id="PTHR47738">
    <property type="entry name" value="PTS SYSTEM FRUCTOSE-LIKE EIIA COMPONENT-RELATED"/>
    <property type="match status" value="1"/>
</dbReference>
<keyword evidence="2" id="KW-0813">Transport</keyword>
<evidence type="ECO:0000313" key="2">
    <source>
        <dbReference type="EMBL" id="MFD1419311.1"/>
    </source>
</evidence>
<sequence>MMKLNKNNVYANLPMSGYDEVRALSLISYAVAKKLNISEQEVKSSFLAREATNTSSIGQKIAIPKASASEVSDPQVFVFTSEMPIDWLSVDKKPVNIFVAIVAASDTEIDYDDIKQKLLNNADALQNEKVDPDQLTDTINDLLLQGVEN</sequence>
<dbReference type="InterPro" id="IPR002178">
    <property type="entry name" value="PTS_EIIA_type-2_dom"/>
</dbReference>
<dbReference type="Pfam" id="PF00359">
    <property type="entry name" value="PTS_EIIA_2"/>
    <property type="match status" value="1"/>
</dbReference>
<name>A0ABW4BWK1_9LACO</name>
<protein>
    <submittedName>
        <fullName evidence="2">PTS sugar transporter subunit IIA</fullName>
    </submittedName>
</protein>
<proteinExistence type="predicted"/>
<gene>
    <name evidence="2" type="ORF">ACFQ42_11210</name>
</gene>
<comment type="caution">
    <text evidence="2">The sequence shown here is derived from an EMBL/GenBank/DDBJ whole genome shotgun (WGS) entry which is preliminary data.</text>
</comment>
<accession>A0ABW4BWK1</accession>
<evidence type="ECO:0000313" key="3">
    <source>
        <dbReference type="Proteomes" id="UP001597251"/>
    </source>
</evidence>
<dbReference type="Gene3D" id="3.40.930.10">
    <property type="entry name" value="Mannitol-specific EII, Chain A"/>
    <property type="match status" value="1"/>
</dbReference>
<dbReference type="PROSITE" id="PS51094">
    <property type="entry name" value="PTS_EIIA_TYPE_2"/>
    <property type="match status" value="1"/>
</dbReference>
<dbReference type="SUPFAM" id="SSF55804">
    <property type="entry name" value="Phoshotransferase/anion transport protein"/>
    <property type="match status" value="1"/>
</dbReference>
<evidence type="ECO:0000259" key="1">
    <source>
        <dbReference type="PROSITE" id="PS51094"/>
    </source>
</evidence>
<dbReference type="RefSeq" id="WP_125675537.1">
    <property type="nucleotide sequence ID" value="NZ_JBHTOI010000049.1"/>
</dbReference>
<organism evidence="2 3">
    <name type="scientific">Companilactobacillus keshanensis</name>
    <dbReference type="NCBI Taxonomy" id="2486003"/>
    <lineage>
        <taxon>Bacteria</taxon>
        <taxon>Bacillati</taxon>
        <taxon>Bacillota</taxon>
        <taxon>Bacilli</taxon>
        <taxon>Lactobacillales</taxon>
        <taxon>Lactobacillaceae</taxon>
        <taxon>Companilactobacillus</taxon>
    </lineage>
</organism>
<dbReference type="InterPro" id="IPR051541">
    <property type="entry name" value="PTS_SugarTrans_NitroReg"/>
</dbReference>
<reference evidence="3" key="1">
    <citation type="journal article" date="2019" name="Int. J. Syst. Evol. Microbiol.">
        <title>The Global Catalogue of Microorganisms (GCM) 10K type strain sequencing project: providing services to taxonomists for standard genome sequencing and annotation.</title>
        <authorList>
            <consortium name="The Broad Institute Genomics Platform"/>
            <consortium name="The Broad Institute Genome Sequencing Center for Infectious Disease"/>
            <person name="Wu L."/>
            <person name="Ma J."/>
        </authorList>
    </citation>
    <scope>NUCLEOTIDE SEQUENCE [LARGE SCALE GENOMIC DNA]</scope>
    <source>
        <strain evidence="3">CCM 8936</strain>
    </source>
</reference>
<dbReference type="Proteomes" id="UP001597251">
    <property type="component" value="Unassembled WGS sequence"/>
</dbReference>
<keyword evidence="2" id="KW-0762">Sugar transport</keyword>
<dbReference type="PANTHER" id="PTHR47738:SF1">
    <property type="entry name" value="NITROGEN REGULATORY PROTEIN"/>
    <property type="match status" value="1"/>
</dbReference>
<feature type="domain" description="PTS EIIA type-2" evidence="1">
    <location>
        <begin position="2"/>
        <end position="149"/>
    </location>
</feature>
<dbReference type="InterPro" id="IPR016152">
    <property type="entry name" value="PTrfase/Anion_transptr"/>
</dbReference>
<keyword evidence="3" id="KW-1185">Reference proteome</keyword>
<dbReference type="EMBL" id="JBHTOI010000049">
    <property type="protein sequence ID" value="MFD1419311.1"/>
    <property type="molecule type" value="Genomic_DNA"/>
</dbReference>